<sequence>KLKYEYTTQTTAKDPQLEDEEDDSNDIVGVIVYVKNDEVTVMSHKPLYGSFGELFSYIGGLMGCWLGISVWAFRDCRKDLPQNCQVEEEHKLQKKFKVFK</sequence>
<evidence type="ECO:0000256" key="8">
    <source>
        <dbReference type="ARBA" id="ARBA00023065"/>
    </source>
</evidence>
<evidence type="ECO:0000256" key="5">
    <source>
        <dbReference type="ARBA" id="ARBA00022692"/>
    </source>
</evidence>
<evidence type="ECO:0000313" key="16">
    <source>
        <dbReference type="Proteomes" id="UP001054945"/>
    </source>
</evidence>
<feature type="region of interest" description="Disordered" evidence="13">
    <location>
        <begin position="1"/>
        <end position="22"/>
    </location>
</feature>
<feature type="non-terminal residue" evidence="15">
    <location>
        <position position="1"/>
    </location>
</feature>
<keyword evidence="16" id="KW-1185">Reference proteome</keyword>
<reference evidence="15 16" key="1">
    <citation type="submission" date="2021-06" db="EMBL/GenBank/DDBJ databases">
        <title>Caerostris extrusa draft genome.</title>
        <authorList>
            <person name="Kono N."/>
            <person name="Arakawa K."/>
        </authorList>
    </citation>
    <scope>NUCLEOTIDE SEQUENCE [LARGE SCALE GENOMIC DNA]</scope>
</reference>
<dbReference type="AlphaFoldDB" id="A0AAV4Y5T3"/>
<evidence type="ECO:0000256" key="4">
    <source>
        <dbReference type="ARBA" id="ARBA00022461"/>
    </source>
</evidence>
<protein>
    <submittedName>
        <fullName evidence="15">Uncharacterized protein</fullName>
    </submittedName>
</protein>
<dbReference type="GO" id="GO:0005272">
    <property type="term" value="F:sodium channel activity"/>
    <property type="evidence" value="ECO:0007669"/>
    <property type="project" value="UniProtKB-KW"/>
</dbReference>
<feature type="compositionally biased region" description="Polar residues" evidence="13">
    <location>
        <begin position="1"/>
        <end position="13"/>
    </location>
</feature>
<evidence type="ECO:0000256" key="7">
    <source>
        <dbReference type="ARBA" id="ARBA00023053"/>
    </source>
</evidence>
<keyword evidence="10 12" id="KW-0739">Sodium transport</keyword>
<feature type="transmembrane region" description="Helical" evidence="14">
    <location>
        <begin position="54"/>
        <end position="73"/>
    </location>
</feature>
<evidence type="ECO:0000256" key="12">
    <source>
        <dbReference type="RuleBase" id="RU000679"/>
    </source>
</evidence>
<accession>A0AAV4Y5T3</accession>
<dbReference type="Pfam" id="PF00858">
    <property type="entry name" value="ASC"/>
    <property type="match status" value="1"/>
</dbReference>
<dbReference type="Proteomes" id="UP001054945">
    <property type="component" value="Unassembled WGS sequence"/>
</dbReference>
<keyword evidence="8 12" id="KW-0406">Ion transport</keyword>
<keyword evidence="3 12" id="KW-0813">Transport</keyword>
<keyword evidence="7" id="KW-0915">Sodium</keyword>
<evidence type="ECO:0000256" key="13">
    <source>
        <dbReference type="SAM" id="MobiDB-lite"/>
    </source>
</evidence>
<dbReference type="EMBL" id="BPLR01001452">
    <property type="protein sequence ID" value="GIZ02393.1"/>
    <property type="molecule type" value="Genomic_DNA"/>
</dbReference>
<keyword evidence="5 12" id="KW-0812">Transmembrane</keyword>
<organism evidence="15 16">
    <name type="scientific">Caerostris extrusa</name>
    <name type="common">Bark spider</name>
    <name type="synonym">Caerostris bankana</name>
    <dbReference type="NCBI Taxonomy" id="172846"/>
    <lineage>
        <taxon>Eukaryota</taxon>
        <taxon>Metazoa</taxon>
        <taxon>Ecdysozoa</taxon>
        <taxon>Arthropoda</taxon>
        <taxon>Chelicerata</taxon>
        <taxon>Arachnida</taxon>
        <taxon>Araneae</taxon>
        <taxon>Araneomorphae</taxon>
        <taxon>Entelegynae</taxon>
        <taxon>Araneoidea</taxon>
        <taxon>Araneidae</taxon>
        <taxon>Caerostris</taxon>
    </lineage>
</organism>
<evidence type="ECO:0000256" key="1">
    <source>
        <dbReference type="ARBA" id="ARBA00004141"/>
    </source>
</evidence>
<keyword evidence="4 12" id="KW-0894">Sodium channel</keyword>
<dbReference type="InterPro" id="IPR001873">
    <property type="entry name" value="ENaC"/>
</dbReference>
<evidence type="ECO:0000256" key="11">
    <source>
        <dbReference type="ARBA" id="ARBA00023303"/>
    </source>
</evidence>
<dbReference type="Gene3D" id="1.10.287.770">
    <property type="entry name" value="YojJ-like"/>
    <property type="match status" value="1"/>
</dbReference>
<comment type="caution">
    <text evidence="15">The sequence shown here is derived from an EMBL/GenBank/DDBJ whole genome shotgun (WGS) entry which is preliminary data.</text>
</comment>
<comment type="similarity">
    <text evidence="2 12">Belongs to the amiloride-sensitive sodium channel (TC 1.A.6) family.</text>
</comment>
<comment type="subcellular location">
    <subcellularLocation>
        <location evidence="1">Membrane</location>
        <topology evidence="1">Multi-pass membrane protein</topology>
    </subcellularLocation>
</comment>
<evidence type="ECO:0000256" key="6">
    <source>
        <dbReference type="ARBA" id="ARBA00022989"/>
    </source>
</evidence>
<evidence type="ECO:0000256" key="10">
    <source>
        <dbReference type="ARBA" id="ARBA00023201"/>
    </source>
</evidence>
<evidence type="ECO:0000256" key="14">
    <source>
        <dbReference type="SAM" id="Phobius"/>
    </source>
</evidence>
<evidence type="ECO:0000256" key="3">
    <source>
        <dbReference type="ARBA" id="ARBA00022448"/>
    </source>
</evidence>
<evidence type="ECO:0000256" key="2">
    <source>
        <dbReference type="ARBA" id="ARBA00007193"/>
    </source>
</evidence>
<evidence type="ECO:0000313" key="15">
    <source>
        <dbReference type="EMBL" id="GIZ02393.1"/>
    </source>
</evidence>
<gene>
    <name evidence="15" type="ORF">CEXT_94211</name>
</gene>
<proteinExistence type="inferred from homology"/>
<dbReference type="GO" id="GO:0016020">
    <property type="term" value="C:membrane"/>
    <property type="evidence" value="ECO:0007669"/>
    <property type="project" value="UniProtKB-SubCell"/>
</dbReference>
<keyword evidence="9 14" id="KW-0472">Membrane</keyword>
<keyword evidence="6 14" id="KW-1133">Transmembrane helix</keyword>
<name>A0AAV4Y5T3_CAEEX</name>
<evidence type="ECO:0000256" key="9">
    <source>
        <dbReference type="ARBA" id="ARBA00023136"/>
    </source>
</evidence>
<keyword evidence="11 12" id="KW-0407">Ion channel</keyword>